<evidence type="ECO:0000256" key="3">
    <source>
        <dbReference type="ARBA" id="ARBA00004964"/>
    </source>
</evidence>
<dbReference type="InterPro" id="IPR044143">
    <property type="entry name" value="GlgB_N_E_set_prok"/>
</dbReference>
<feature type="domain" description="Glycosyl hydrolase family 13 catalytic" evidence="11">
    <location>
        <begin position="188"/>
        <end position="536"/>
    </location>
</feature>
<dbReference type="Gene3D" id="2.60.40.10">
    <property type="entry name" value="Immunoglobulins"/>
    <property type="match status" value="1"/>
</dbReference>
<evidence type="ECO:0000256" key="10">
    <source>
        <dbReference type="HAMAP-Rule" id="MF_00685"/>
    </source>
</evidence>
<dbReference type="InterPro" id="IPR013783">
    <property type="entry name" value="Ig-like_fold"/>
</dbReference>
<dbReference type="GO" id="GO:0003844">
    <property type="term" value="F:1,4-alpha-glucan branching enzyme activity"/>
    <property type="evidence" value="ECO:0007669"/>
    <property type="project" value="UniProtKB-EC"/>
</dbReference>
<protein>
    <recommendedName>
        <fullName evidence="10">1,4-alpha-glucan branching enzyme GlgB</fullName>
        <ecNumber evidence="10">2.4.1.18</ecNumber>
    </recommendedName>
    <alternativeName>
        <fullName evidence="10">1,4-alpha-D-glucan:1,4-alpha-D-glucan 6-glucosyl-transferase</fullName>
    </alternativeName>
    <alternativeName>
        <fullName evidence="10">Alpha-(1-&gt;4)-glucan branching enzyme</fullName>
    </alternativeName>
    <alternativeName>
        <fullName evidence="10">Glycogen branching enzyme</fullName>
        <shortName evidence="10">BE</shortName>
    </alternativeName>
</protein>
<dbReference type="InterPro" id="IPR006407">
    <property type="entry name" value="GlgB"/>
</dbReference>
<dbReference type="PIRSF" id="PIRSF000463">
    <property type="entry name" value="GlgB"/>
    <property type="match status" value="1"/>
</dbReference>
<dbReference type="PANTHER" id="PTHR43651:SF3">
    <property type="entry name" value="1,4-ALPHA-GLUCAN-BRANCHING ENZYME"/>
    <property type="match status" value="1"/>
</dbReference>
<dbReference type="NCBIfam" id="TIGR01515">
    <property type="entry name" value="branching_enzym"/>
    <property type="match status" value="1"/>
</dbReference>
<keyword evidence="8 10" id="KW-0320">Glycogen biosynthesis</keyword>
<evidence type="ECO:0000313" key="13">
    <source>
        <dbReference type="Proteomes" id="UP000644147"/>
    </source>
</evidence>
<evidence type="ECO:0000256" key="4">
    <source>
        <dbReference type="ARBA" id="ARBA00009000"/>
    </source>
</evidence>
<dbReference type="CDD" id="cd02855">
    <property type="entry name" value="E_set_GBE_prok_N"/>
    <property type="match status" value="1"/>
</dbReference>
<dbReference type="EMBL" id="JAEHFX010000003">
    <property type="protein sequence ID" value="MBK0402993.1"/>
    <property type="molecule type" value="Genomic_DNA"/>
</dbReference>
<dbReference type="NCBIfam" id="NF003811">
    <property type="entry name" value="PRK05402.1"/>
    <property type="match status" value="1"/>
</dbReference>
<dbReference type="NCBIfam" id="NF008967">
    <property type="entry name" value="PRK12313.1"/>
    <property type="match status" value="1"/>
</dbReference>
<accession>A0ABS1C2X7</accession>
<comment type="catalytic activity">
    <reaction evidence="1 10">
        <text>Transfers a segment of a (1-&gt;4)-alpha-D-glucan chain to a primary hydroxy group in a similar glucan chain.</text>
        <dbReference type="EC" id="2.4.1.18"/>
    </reaction>
</comment>
<evidence type="ECO:0000313" key="12">
    <source>
        <dbReference type="EMBL" id="MBK0402993.1"/>
    </source>
</evidence>
<evidence type="ECO:0000256" key="2">
    <source>
        <dbReference type="ARBA" id="ARBA00002953"/>
    </source>
</evidence>
<dbReference type="Gene3D" id="2.60.40.1180">
    <property type="entry name" value="Golgi alpha-mannosidase II"/>
    <property type="match status" value="1"/>
</dbReference>
<evidence type="ECO:0000256" key="8">
    <source>
        <dbReference type="ARBA" id="ARBA00023056"/>
    </source>
</evidence>
<dbReference type="Proteomes" id="UP000644147">
    <property type="component" value="Unassembled WGS sequence"/>
</dbReference>
<dbReference type="InterPro" id="IPR006048">
    <property type="entry name" value="A-amylase/branching_C"/>
</dbReference>
<dbReference type="Pfam" id="PF02922">
    <property type="entry name" value="CBM_48"/>
    <property type="match status" value="1"/>
</dbReference>
<comment type="function">
    <text evidence="2 10">Catalyzes the formation of the alpha-1,6-glucosidic linkages in glycogen by scission of a 1,4-alpha-linked oligosaccharide from growing alpha-1,4-glucan chains and the subsequent attachment of the oligosaccharide to the alpha-1,6 position.</text>
</comment>
<name>A0ABS1C2X7_9BACT</name>
<comment type="subunit">
    <text evidence="10">Monomer.</text>
</comment>
<dbReference type="PANTHER" id="PTHR43651">
    <property type="entry name" value="1,4-ALPHA-GLUCAN-BRANCHING ENZYME"/>
    <property type="match status" value="1"/>
</dbReference>
<dbReference type="SUPFAM" id="SSF51011">
    <property type="entry name" value="Glycosyl hydrolase domain"/>
    <property type="match status" value="1"/>
</dbReference>
<dbReference type="InterPro" id="IPR004193">
    <property type="entry name" value="Glyco_hydro_13_N"/>
</dbReference>
<dbReference type="Gene3D" id="3.20.20.80">
    <property type="entry name" value="Glycosidases"/>
    <property type="match status" value="1"/>
</dbReference>
<keyword evidence="6 10" id="KW-0328">Glycosyltransferase</keyword>
<comment type="similarity">
    <text evidence="4 10">Belongs to the glycosyl hydrolase 13 family. GlgB subfamily.</text>
</comment>
<dbReference type="Pfam" id="PF00128">
    <property type="entry name" value="Alpha-amylase"/>
    <property type="match status" value="2"/>
</dbReference>
<reference evidence="12 13" key="1">
    <citation type="submission" date="2020-12" db="EMBL/GenBank/DDBJ databases">
        <title>Bacterial novel species Adhaeribacter sp. BT258 isolated from soil.</title>
        <authorList>
            <person name="Jung H.-Y."/>
        </authorList>
    </citation>
    <scope>NUCLEOTIDE SEQUENCE [LARGE SCALE GENOMIC DNA]</scope>
    <source>
        <strain evidence="12 13">BT258</strain>
    </source>
</reference>
<gene>
    <name evidence="10 12" type="primary">glgB</name>
    <name evidence="12" type="ORF">I5M27_08335</name>
</gene>
<proteinExistence type="inferred from homology"/>
<organism evidence="12 13">
    <name type="scientific">Adhaeribacter terrigena</name>
    <dbReference type="NCBI Taxonomy" id="2793070"/>
    <lineage>
        <taxon>Bacteria</taxon>
        <taxon>Pseudomonadati</taxon>
        <taxon>Bacteroidota</taxon>
        <taxon>Cytophagia</taxon>
        <taxon>Cytophagales</taxon>
        <taxon>Hymenobacteraceae</taxon>
        <taxon>Adhaeribacter</taxon>
    </lineage>
</organism>
<dbReference type="CDD" id="cd11322">
    <property type="entry name" value="AmyAc_Glg_BE"/>
    <property type="match status" value="1"/>
</dbReference>
<evidence type="ECO:0000256" key="9">
    <source>
        <dbReference type="ARBA" id="ARBA00023277"/>
    </source>
</evidence>
<evidence type="ECO:0000259" key="11">
    <source>
        <dbReference type="SMART" id="SM00642"/>
    </source>
</evidence>
<feature type="active site" description="Nucleophile" evidence="10">
    <location>
        <position position="347"/>
    </location>
</feature>
<comment type="pathway">
    <text evidence="3 10">Glycan biosynthesis; glycogen biosynthesis.</text>
</comment>
<evidence type="ECO:0000256" key="1">
    <source>
        <dbReference type="ARBA" id="ARBA00000826"/>
    </source>
</evidence>
<comment type="caution">
    <text evidence="12">The sequence shown here is derived from an EMBL/GenBank/DDBJ whole genome shotgun (WGS) entry which is preliminary data.</text>
</comment>
<evidence type="ECO:0000256" key="5">
    <source>
        <dbReference type="ARBA" id="ARBA00022600"/>
    </source>
</evidence>
<dbReference type="SUPFAM" id="SSF51445">
    <property type="entry name" value="(Trans)glycosidases"/>
    <property type="match status" value="1"/>
</dbReference>
<feature type="active site" description="Proton donor" evidence="10">
    <location>
        <position position="400"/>
    </location>
</feature>
<sequence>MPEKKDPAEVLAEKVLDVIVSKPRRKAVPKEPETPAHCTRFSEFDIHLFREGRHYKLYEKFGAHLMTYNGEKGTYFALWAPNAEAVSVIGNFNGWRPGEYKLNPRFDHSGIWEGFFPGIGHGELYKYHIRSHHNGFEVAKADPFGYLCEEPPRTASVVWDIDYTWNDKKWLENRRENAGKSQPYSVYEMHLGSWKRVPEENNRHLTYLELAKELPAYLNELGFTHVEFMPVMEHPFYGSWGYQVTGYFAPSSRFGSPQDFMYLVNALHEEGIGVILDWVPSHFPSDEHGLVYFDGTHLYEHADPRKGFHPDWQSYIFNYGRNEVKAFLISNALFWLEKYHADGLRVDAVASMLYLDYSRKAGEWIPNEHGGRENLEAIAFIREFNDAIREAHPDTVTIAEESTAWPGVSKPTYLGGLGFDMKWMMGWMHDTLKYLEMEPIYRQYHQGQITFSIIYAFAENFMLPLSHDEVVYGKKALVRKMPGDEWQQFANLRLLYGYMYGHPGTKLLFMGGEFGQTSEWAHESSLEWHLTQYPIHAGVQKMLQKLNHLYKHEKALYERSFEAGGFEWIDLHDAANSVISFLRKGNSEEDQLIVVCNFTPVPRENYRIGLPENGIWDEIFNSDSSEFGGSDLQNGIGLEAESLTAHGRDFSISLALPPLGVIYLKLRR</sequence>
<dbReference type="InterPro" id="IPR017853">
    <property type="entry name" value="GH"/>
</dbReference>
<dbReference type="InterPro" id="IPR037439">
    <property type="entry name" value="Branching_enzy"/>
</dbReference>
<dbReference type="EC" id="2.4.1.18" evidence="10"/>
<keyword evidence="5 10" id="KW-0321">Glycogen metabolism</keyword>
<keyword evidence="13" id="KW-1185">Reference proteome</keyword>
<keyword evidence="9 10" id="KW-0119">Carbohydrate metabolism</keyword>
<keyword evidence="7 10" id="KW-0808">Transferase</keyword>
<dbReference type="Pfam" id="PF02806">
    <property type="entry name" value="Alpha-amylase_C"/>
    <property type="match status" value="1"/>
</dbReference>
<dbReference type="SMART" id="SM00642">
    <property type="entry name" value="Aamy"/>
    <property type="match status" value="1"/>
</dbReference>
<dbReference type="InterPro" id="IPR013780">
    <property type="entry name" value="Glyco_hydro_b"/>
</dbReference>
<dbReference type="HAMAP" id="MF_00685">
    <property type="entry name" value="GlgB"/>
    <property type="match status" value="1"/>
</dbReference>
<evidence type="ECO:0000256" key="6">
    <source>
        <dbReference type="ARBA" id="ARBA00022676"/>
    </source>
</evidence>
<evidence type="ECO:0000256" key="7">
    <source>
        <dbReference type="ARBA" id="ARBA00022679"/>
    </source>
</evidence>
<dbReference type="InterPro" id="IPR006047">
    <property type="entry name" value="GH13_cat_dom"/>
</dbReference>